<dbReference type="AlphaFoldDB" id="A0A8D8AJD8"/>
<organism evidence="1">
    <name type="scientific">Culex pipiens</name>
    <name type="common">House mosquito</name>
    <dbReference type="NCBI Taxonomy" id="7175"/>
    <lineage>
        <taxon>Eukaryota</taxon>
        <taxon>Metazoa</taxon>
        <taxon>Ecdysozoa</taxon>
        <taxon>Arthropoda</taxon>
        <taxon>Hexapoda</taxon>
        <taxon>Insecta</taxon>
        <taxon>Pterygota</taxon>
        <taxon>Neoptera</taxon>
        <taxon>Endopterygota</taxon>
        <taxon>Diptera</taxon>
        <taxon>Nematocera</taxon>
        <taxon>Culicoidea</taxon>
        <taxon>Culicidae</taxon>
        <taxon>Culicinae</taxon>
        <taxon>Culicini</taxon>
        <taxon>Culex</taxon>
        <taxon>Culex</taxon>
    </lineage>
</organism>
<sequence>MFYQRFANALAVEEVALEALVCLSAVPSTRVVVRFLCLHACHLIYPRLIQMLSSSLISAVGPAYCCVFPLSTFPLMISHTAGFFQNNSNCSRNCPAIDC</sequence>
<proteinExistence type="predicted"/>
<dbReference type="EMBL" id="HBUE01028186">
    <property type="protein sequence ID" value="CAG6455301.1"/>
    <property type="molecule type" value="Transcribed_RNA"/>
</dbReference>
<accession>A0A8D8AJD8</accession>
<protein>
    <submittedName>
        <fullName evidence="1">(northern house mosquito) hypothetical protein</fullName>
    </submittedName>
</protein>
<evidence type="ECO:0000313" key="1">
    <source>
        <dbReference type="EMBL" id="CAG6455301.1"/>
    </source>
</evidence>
<reference evidence="1" key="1">
    <citation type="submission" date="2021-05" db="EMBL/GenBank/DDBJ databases">
        <authorList>
            <person name="Alioto T."/>
            <person name="Alioto T."/>
            <person name="Gomez Garrido J."/>
        </authorList>
    </citation>
    <scope>NUCLEOTIDE SEQUENCE</scope>
</reference>
<name>A0A8D8AJD8_CULPI</name>